<reference evidence="2 3" key="1">
    <citation type="journal article" date="2006" name="Int. J. Syst. Evol. Microbiol.">
        <title>Haloterrigena longa sp. nov. and Haloterrigena limicola sp. nov., extremely halophilic archaea isolated from a salt lake.</title>
        <authorList>
            <person name="Cui H.L."/>
            <person name="Tohty D."/>
            <person name="Zhou P.J."/>
            <person name="Liu S.J."/>
        </authorList>
    </citation>
    <scope>NUCLEOTIDE SEQUENCE [LARGE SCALE GENOMIC DNA]</scope>
    <source>
        <strain evidence="2 3">ABH32</strain>
    </source>
</reference>
<dbReference type="RefSeq" id="WP_207271828.1">
    <property type="nucleotide sequence ID" value="NZ_CP071463.1"/>
</dbReference>
<sequence>MNRTTSITLTALLVAAMVAVPIAAASVVSSGAVQDDPEPDEGAESIEPGEQLSAAVGVQNAELEGDVSERAFGVRIANAENNETKAAVVAEQFAESERRLGTLEARLAELNESRTAGELSEGRYRAEVAKTVAEMRTIERQAALAERTAAELPDGALADRRVDRESIRTLRERAGELGGPETAAVARSIAGDDVGRAVGADRPPVGADQTPNGAPDTGSRPDDAGRPDNASSSGPPRNGI</sequence>
<feature type="region of interest" description="Disordered" evidence="1">
    <location>
        <begin position="194"/>
        <end position="240"/>
    </location>
</feature>
<feature type="compositionally biased region" description="Polar residues" evidence="1">
    <location>
        <begin position="229"/>
        <end position="240"/>
    </location>
</feature>
<dbReference type="KEGG" id="hlo:J0X27_07980"/>
<evidence type="ECO:0000256" key="1">
    <source>
        <dbReference type="SAM" id="MobiDB-lite"/>
    </source>
</evidence>
<keyword evidence="3" id="KW-1185">Reference proteome</keyword>
<accession>A0A8A2UDM1</accession>
<evidence type="ECO:0000313" key="3">
    <source>
        <dbReference type="Proteomes" id="UP000663191"/>
    </source>
</evidence>
<gene>
    <name evidence="2" type="ORF">J0X27_07980</name>
</gene>
<dbReference type="Proteomes" id="UP000663191">
    <property type="component" value="Chromosome"/>
</dbReference>
<dbReference type="EMBL" id="CP071463">
    <property type="protein sequence ID" value="QSW86737.1"/>
    <property type="molecule type" value="Genomic_DNA"/>
</dbReference>
<dbReference type="OrthoDB" id="170871at2157"/>
<organism evidence="2 3">
    <name type="scientific">Natrinema longum</name>
    <dbReference type="NCBI Taxonomy" id="370324"/>
    <lineage>
        <taxon>Archaea</taxon>
        <taxon>Methanobacteriati</taxon>
        <taxon>Methanobacteriota</taxon>
        <taxon>Stenosarchaea group</taxon>
        <taxon>Halobacteria</taxon>
        <taxon>Halobacteriales</taxon>
        <taxon>Natrialbaceae</taxon>
        <taxon>Natrinema</taxon>
    </lineage>
</organism>
<dbReference type="GeneID" id="63183674"/>
<dbReference type="AlphaFoldDB" id="A0A8A2UDM1"/>
<proteinExistence type="predicted"/>
<name>A0A8A2UDM1_9EURY</name>
<evidence type="ECO:0000313" key="2">
    <source>
        <dbReference type="EMBL" id="QSW86737.1"/>
    </source>
</evidence>
<protein>
    <submittedName>
        <fullName evidence="2">Uncharacterized protein</fullName>
    </submittedName>
</protein>